<dbReference type="Proteomes" id="UP000510888">
    <property type="component" value="Chromosome 1"/>
</dbReference>
<dbReference type="EMBL" id="AP023174">
    <property type="protein sequence ID" value="BCF88694.1"/>
    <property type="molecule type" value="Genomic_DNA"/>
</dbReference>
<gene>
    <name evidence="1" type="ORF">PPGU16_17610</name>
</gene>
<dbReference type="KEGG" id="plad:PPGU16_17610"/>
<proteinExistence type="predicted"/>
<dbReference type="RefSeq" id="WP_180719684.1">
    <property type="nucleotide sequence ID" value="NZ_AP023174.1"/>
</dbReference>
<organism evidence="1 2">
    <name type="scientific">Paraburkholderia largidicola</name>
    <dbReference type="NCBI Taxonomy" id="3014751"/>
    <lineage>
        <taxon>Bacteria</taxon>
        <taxon>Pseudomonadati</taxon>
        <taxon>Pseudomonadota</taxon>
        <taxon>Betaproteobacteria</taxon>
        <taxon>Burkholderiales</taxon>
        <taxon>Burkholderiaceae</taxon>
        <taxon>Paraburkholderia</taxon>
    </lineage>
</organism>
<name>A0A7I8BIZ6_9BURK</name>
<reference evidence="1 2" key="1">
    <citation type="journal article" date="2020" name="Genes (Basel)">
        <title>Genomic Comparison of Insect Gut Symbionts from Divergent Burkholderia Subclades.</title>
        <authorList>
            <person name="Takeshita K."/>
            <person name="Kikuchi Y."/>
        </authorList>
    </citation>
    <scope>NUCLEOTIDE SEQUENCE [LARGE SCALE GENOMIC DNA]</scope>
    <source>
        <strain evidence="1 2">PGU16</strain>
    </source>
</reference>
<sequence length="144" mass="16297">MIEKLLAYESMGAGEIEICEFPERIPMTIPDRTGSVLREIPNPAAWGLEPYDRVKTVHVNYSLRGHVDLKVVREIQKVERQGYTFVVSRISHTTEHYVPAEGIAELGDVLAVIRLEHGARIEKTVERREEVAIGIGGPAYWMSR</sequence>
<protein>
    <submittedName>
        <fullName evidence="1">Uncharacterized protein</fullName>
    </submittedName>
</protein>
<evidence type="ECO:0000313" key="1">
    <source>
        <dbReference type="EMBL" id="BCF88694.1"/>
    </source>
</evidence>
<evidence type="ECO:0000313" key="2">
    <source>
        <dbReference type="Proteomes" id="UP000510888"/>
    </source>
</evidence>
<dbReference type="AlphaFoldDB" id="A0A7I8BIZ6"/>
<keyword evidence="2" id="KW-1185">Reference proteome</keyword>
<accession>A0A7I8BIZ6</accession>